<keyword evidence="2" id="KW-1185">Reference proteome</keyword>
<dbReference type="RefSeq" id="WP_190307720.1">
    <property type="nucleotide sequence ID" value="NZ_JACNYK010000001.1"/>
</dbReference>
<dbReference type="Proteomes" id="UP000606494">
    <property type="component" value="Unassembled WGS sequence"/>
</dbReference>
<proteinExistence type="predicted"/>
<accession>A0ABR7XZY0</accession>
<evidence type="ECO:0000313" key="2">
    <source>
        <dbReference type="Proteomes" id="UP000606494"/>
    </source>
</evidence>
<dbReference type="Pfam" id="PF12875">
    <property type="entry name" value="DUF3826"/>
    <property type="match status" value="2"/>
</dbReference>
<name>A0ABR7XZY0_9SPHI</name>
<comment type="caution">
    <text evidence="1">The sequence shown here is derived from an EMBL/GenBank/DDBJ whole genome shotgun (WGS) entry which is preliminary data.</text>
</comment>
<organism evidence="1 2">
    <name type="scientific">Sphingobacterium arenae</name>
    <dbReference type="NCBI Taxonomy" id="1280598"/>
    <lineage>
        <taxon>Bacteria</taxon>
        <taxon>Pseudomonadati</taxon>
        <taxon>Bacteroidota</taxon>
        <taxon>Sphingobacteriia</taxon>
        <taxon>Sphingobacteriales</taxon>
        <taxon>Sphingobacteriaceae</taxon>
        <taxon>Sphingobacterium</taxon>
    </lineage>
</organism>
<evidence type="ECO:0000313" key="1">
    <source>
        <dbReference type="EMBL" id="MBD1424591.1"/>
    </source>
</evidence>
<reference evidence="1 2" key="1">
    <citation type="submission" date="2020-08" db="EMBL/GenBank/DDBJ databases">
        <title>Sphingobacterium sp. DN00404 isolated from aquaculture water.</title>
        <authorList>
            <person name="Zhang M."/>
        </authorList>
    </citation>
    <scope>NUCLEOTIDE SEQUENCE [LARGE SCALE GENOMIC DNA]</scope>
    <source>
        <strain evidence="1 2">KCTC 32294</strain>
    </source>
</reference>
<gene>
    <name evidence="1" type="ORF">H8B17_03270</name>
</gene>
<sequence length="388" mass="45148">MKAGFLIFFLSTSILVALGQADPEYQSVASARAEKIVAEVEPALASSIRGKIRDVVANQYIALHTIHAERDRQLEKQGANKERVLAHADSMVAERHDQYITALQELLTAEQVEAIKNGMTYYTVPKTYNNYLLMLPFATEEELVLIRENLKEAREHAMDGGSAKEKHAWFNKYKGRIANALASRGYNLKEEGERWAERRNLESSATYITESNRVMEKLSISDKWIEEQIRNLLAFQYQKMDVIYTDKQLQTAEMERASLDDAEREKRAVQIWEESKNALDVQRDKFFKKLEPLLNKEQIELVKNEMTHNGFQKELTRFEELLPDLNDEEKVVIIEYLKEARENALNVQTNRERNQWFAKYRGRANNYLSKQGYDLKKATEDLEQRTKN</sequence>
<dbReference type="EMBL" id="JACNYK010000001">
    <property type="protein sequence ID" value="MBD1424591.1"/>
    <property type="molecule type" value="Genomic_DNA"/>
</dbReference>
<protein>
    <submittedName>
        <fullName evidence="1">DUF3826 domain-containing protein</fullName>
    </submittedName>
</protein>
<dbReference type="InterPro" id="IPR024284">
    <property type="entry name" value="DUF3826"/>
</dbReference>